<dbReference type="AlphaFoldDB" id="A0AAV1EMQ1"/>
<keyword evidence="3" id="KW-1185">Reference proteome</keyword>
<organism evidence="2 3">
    <name type="scientific">Xyrichtys novacula</name>
    <name type="common">Pearly razorfish</name>
    <name type="synonym">Hemipteronotus novacula</name>
    <dbReference type="NCBI Taxonomy" id="13765"/>
    <lineage>
        <taxon>Eukaryota</taxon>
        <taxon>Metazoa</taxon>
        <taxon>Chordata</taxon>
        <taxon>Craniata</taxon>
        <taxon>Vertebrata</taxon>
        <taxon>Euteleostomi</taxon>
        <taxon>Actinopterygii</taxon>
        <taxon>Neopterygii</taxon>
        <taxon>Teleostei</taxon>
        <taxon>Neoteleostei</taxon>
        <taxon>Acanthomorphata</taxon>
        <taxon>Eupercaria</taxon>
        <taxon>Labriformes</taxon>
        <taxon>Labridae</taxon>
        <taxon>Xyrichtys</taxon>
    </lineage>
</organism>
<reference evidence="2" key="1">
    <citation type="submission" date="2023-08" db="EMBL/GenBank/DDBJ databases">
        <authorList>
            <person name="Alioto T."/>
            <person name="Alioto T."/>
            <person name="Gomez Garrido J."/>
        </authorList>
    </citation>
    <scope>NUCLEOTIDE SEQUENCE</scope>
</reference>
<evidence type="ECO:0008006" key="4">
    <source>
        <dbReference type="Google" id="ProtNLM"/>
    </source>
</evidence>
<evidence type="ECO:0000313" key="3">
    <source>
        <dbReference type="Proteomes" id="UP001178508"/>
    </source>
</evidence>
<proteinExistence type="predicted"/>
<accession>A0AAV1EMQ1</accession>
<evidence type="ECO:0000256" key="1">
    <source>
        <dbReference type="SAM" id="MobiDB-lite"/>
    </source>
</evidence>
<protein>
    <recommendedName>
        <fullName evidence="4">Sulfatase N-terminal domain-containing protein</fullName>
    </recommendedName>
</protein>
<dbReference type="EMBL" id="OY660864">
    <property type="protein sequence ID" value="CAJ1049964.1"/>
    <property type="molecule type" value="Genomic_DNA"/>
</dbReference>
<sequence>MAAITPEQHRQNEPPGHGGRSIRDASSFPKVLFVLSDEVSTTSLFKGDANLPNGCSG</sequence>
<feature type="region of interest" description="Disordered" evidence="1">
    <location>
        <begin position="1"/>
        <end position="24"/>
    </location>
</feature>
<name>A0AAV1EMQ1_XYRNO</name>
<dbReference type="Proteomes" id="UP001178508">
    <property type="component" value="Chromosome 1"/>
</dbReference>
<gene>
    <name evidence="2" type="ORF">XNOV1_A035511</name>
</gene>
<evidence type="ECO:0000313" key="2">
    <source>
        <dbReference type="EMBL" id="CAJ1049964.1"/>
    </source>
</evidence>